<dbReference type="PANTHER" id="PTHR33884:SF3">
    <property type="entry name" value="UPF0410 PROTEIN YMGE"/>
    <property type="match status" value="1"/>
</dbReference>
<dbReference type="EMBL" id="BAAAYN010000012">
    <property type="protein sequence ID" value="GAA3385821.1"/>
    <property type="molecule type" value="Genomic_DNA"/>
</dbReference>
<name>A0ABP6SVF0_9ACTN</name>
<feature type="transmembrane region" description="Helical" evidence="7">
    <location>
        <begin position="18"/>
        <end position="39"/>
    </location>
</feature>
<evidence type="ECO:0000256" key="3">
    <source>
        <dbReference type="ARBA" id="ARBA00022475"/>
    </source>
</evidence>
<evidence type="ECO:0000256" key="6">
    <source>
        <dbReference type="ARBA" id="ARBA00023136"/>
    </source>
</evidence>
<keyword evidence="5 7" id="KW-1133">Transmembrane helix</keyword>
<evidence type="ECO:0000256" key="1">
    <source>
        <dbReference type="ARBA" id="ARBA00004651"/>
    </source>
</evidence>
<organism evidence="8 9">
    <name type="scientific">Cryptosporangium minutisporangium</name>
    <dbReference type="NCBI Taxonomy" id="113569"/>
    <lineage>
        <taxon>Bacteria</taxon>
        <taxon>Bacillati</taxon>
        <taxon>Actinomycetota</taxon>
        <taxon>Actinomycetes</taxon>
        <taxon>Cryptosporangiales</taxon>
        <taxon>Cryptosporangiaceae</taxon>
        <taxon>Cryptosporangium</taxon>
    </lineage>
</organism>
<keyword evidence="6 7" id="KW-0472">Membrane</keyword>
<feature type="transmembrane region" description="Helical" evidence="7">
    <location>
        <begin position="86"/>
        <end position="104"/>
    </location>
</feature>
<protein>
    <submittedName>
        <fullName evidence="8">GlsB/YeaQ/YmgE family stress response membrane protein</fullName>
    </submittedName>
</protein>
<dbReference type="PANTHER" id="PTHR33884">
    <property type="entry name" value="UPF0410 PROTEIN YMGE"/>
    <property type="match status" value="1"/>
</dbReference>
<sequence length="116" mass="11856">MVNANPTGSENLQGVKGVAMTITGIITALIIGAIVGVLGRLVVPGKQAMPIWLTILVGIIAAFLGTALARAIGIPTATSGIDWRELAVQVVLAAVGVALVAGFYGRSSGRRRPLVR</sequence>
<gene>
    <name evidence="8" type="ORF">GCM10020369_20840</name>
</gene>
<evidence type="ECO:0000256" key="2">
    <source>
        <dbReference type="ARBA" id="ARBA00011006"/>
    </source>
</evidence>
<evidence type="ECO:0000313" key="9">
    <source>
        <dbReference type="Proteomes" id="UP001501676"/>
    </source>
</evidence>
<keyword evidence="4 7" id="KW-0812">Transmembrane</keyword>
<reference evidence="9" key="1">
    <citation type="journal article" date="2019" name="Int. J. Syst. Evol. Microbiol.">
        <title>The Global Catalogue of Microorganisms (GCM) 10K type strain sequencing project: providing services to taxonomists for standard genome sequencing and annotation.</title>
        <authorList>
            <consortium name="The Broad Institute Genomics Platform"/>
            <consortium name="The Broad Institute Genome Sequencing Center for Infectious Disease"/>
            <person name="Wu L."/>
            <person name="Ma J."/>
        </authorList>
    </citation>
    <scope>NUCLEOTIDE SEQUENCE [LARGE SCALE GENOMIC DNA]</scope>
    <source>
        <strain evidence="9">JCM 9458</strain>
    </source>
</reference>
<keyword evidence="3" id="KW-1003">Cell membrane</keyword>
<dbReference type="Proteomes" id="UP001501676">
    <property type="component" value="Unassembled WGS sequence"/>
</dbReference>
<keyword evidence="9" id="KW-1185">Reference proteome</keyword>
<proteinExistence type="inferred from homology"/>
<feature type="transmembrane region" description="Helical" evidence="7">
    <location>
        <begin position="51"/>
        <end position="74"/>
    </location>
</feature>
<comment type="caution">
    <text evidence="8">The sequence shown here is derived from an EMBL/GenBank/DDBJ whole genome shotgun (WGS) entry which is preliminary data.</text>
</comment>
<evidence type="ECO:0000313" key="8">
    <source>
        <dbReference type="EMBL" id="GAA3385821.1"/>
    </source>
</evidence>
<evidence type="ECO:0000256" key="4">
    <source>
        <dbReference type="ARBA" id="ARBA00022692"/>
    </source>
</evidence>
<evidence type="ECO:0000256" key="5">
    <source>
        <dbReference type="ARBA" id="ARBA00022989"/>
    </source>
</evidence>
<accession>A0ABP6SVF0</accession>
<comment type="similarity">
    <text evidence="2">Belongs to the UPF0410 family.</text>
</comment>
<dbReference type="InterPro" id="IPR007341">
    <property type="entry name" value="Transgly_assoc"/>
</dbReference>
<comment type="subcellular location">
    <subcellularLocation>
        <location evidence="1">Cell membrane</location>
        <topology evidence="1">Multi-pass membrane protein</topology>
    </subcellularLocation>
</comment>
<evidence type="ECO:0000256" key="7">
    <source>
        <dbReference type="SAM" id="Phobius"/>
    </source>
</evidence>